<dbReference type="STRING" id="200361.A0A453RS91"/>
<dbReference type="GO" id="GO:0003723">
    <property type="term" value="F:RNA binding"/>
    <property type="evidence" value="ECO:0007669"/>
    <property type="project" value="InterPro"/>
</dbReference>
<accession>A0A453RS91</accession>
<reference evidence="2" key="1">
    <citation type="journal article" date="2014" name="Science">
        <title>Ancient hybridizations among the ancestral genomes of bread wheat.</title>
        <authorList>
            <consortium name="International Wheat Genome Sequencing Consortium,"/>
            <person name="Marcussen T."/>
            <person name="Sandve S.R."/>
            <person name="Heier L."/>
            <person name="Spannagl M."/>
            <person name="Pfeifer M."/>
            <person name="Jakobsen K.S."/>
            <person name="Wulff B.B."/>
            <person name="Steuernagel B."/>
            <person name="Mayer K.F."/>
            <person name="Olsen O.A."/>
        </authorList>
    </citation>
    <scope>NUCLEOTIDE SEQUENCE [LARGE SCALE GENOMIC DNA]</scope>
    <source>
        <strain evidence="2">cv. AL8/78</strain>
    </source>
</reference>
<dbReference type="EnsemblPlants" id="AET7Gv20674500.1">
    <property type="protein sequence ID" value="AET7Gv20674500.1"/>
    <property type="gene ID" value="AET7Gv20674500"/>
</dbReference>
<dbReference type="AlphaFoldDB" id="A0A453RS91"/>
<dbReference type="Gene3D" id="3.10.290.10">
    <property type="entry name" value="RNA-binding S4 domain"/>
    <property type="match status" value="1"/>
</dbReference>
<dbReference type="InterPro" id="IPR036986">
    <property type="entry name" value="S4_RNA-bd_sf"/>
</dbReference>
<name>A0A453RS91_AEGTS</name>
<organism evidence="1 2">
    <name type="scientific">Aegilops tauschii subsp. strangulata</name>
    <name type="common">Goatgrass</name>
    <dbReference type="NCBI Taxonomy" id="200361"/>
    <lineage>
        <taxon>Eukaryota</taxon>
        <taxon>Viridiplantae</taxon>
        <taxon>Streptophyta</taxon>
        <taxon>Embryophyta</taxon>
        <taxon>Tracheophyta</taxon>
        <taxon>Spermatophyta</taxon>
        <taxon>Magnoliopsida</taxon>
        <taxon>Liliopsida</taxon>
        <taxon>Poales</taxon>
        <taxon>Poaceae</taxon>
        <taxon>BOP clade</taxon>
        <taxon>Pooideae</taxon>
        <taxon>Triticodae</taxon>
        <taxon>Triticeae</taxon>
        <taxon>Triticinae</taxon>
        <taxon>Aegilops</taxon>
    </lineage>
</organism>
<dbReference type="Proteomes" id="UP000015105">
    <property type="component" value="Chromosome 7D"/>
</dbReference>
<protein>
    <submittedName>
        <fullName evidence="1">Uncharacterized protein</fullName>
    </submittedName>
</protein>
<dbReference type="SUPFAM" id="SSF55174">
    <property type="entry name" value="Alpha-L RNA-binding motif"/>
    <property type="match status" value="1"/>
</dbReference>
<dbReference type="Gramene" id="AET7Gv20674500.1">
    <property type="protein sequence ID" value="AET7Gv20674500.1"/>
    <property type="gene ID" value="AET7Gv20674500"/>
</dbReference>
<keyword evidence="2" id="KW-1185">Reference proteome</keyword>
<evidence type="ECO:0000313" key="2">
    <source>
        <dbReference type="Proteomes" id="UP000015105"/>
    </source>
</evidence>
<reference evidence="1" key="4">
    <citation type="submission" date="2019-03" db="UniProtKB">
        <authorList>
            <consortium name="EnsemblPlants"/>
        </authorList>
    </citation>
    <scope>IDENTIFICATION</scope>
</reference>
<sequence>MLTVWWNTWKQLNAAASPPLCCTQSAQRRICGAHQRLFNGLIVNIPSFCCKPRDIITTEDNQRSKGLVENYIASPDPGKLPKHLTIDTLEYKELVNKILDRK</sequence>
<evidence type="ECO:0000313" key="1">
    <source>
        <dbReference type="EnsemblPlants" id="AET7Gv20674500.1"/>
    </source>
</evidence>
<reference evidence="2" key="2">
    <citation type="journal article" date="2017" name="Nat. Plants">
        <title>The Aegilops tauschii genome reveals multiple impacts of transposons.</title>
        <authorList>
            <person name="Zhao G."/>
            <person name="Zou C."/>
            <person name="Li K."/>
            <person name="Wang K."/>
            <person name="Li T."/>
            <person name="Gao L."/>
            <person name="Zhang X."/>
            <person name="Wang H."/>
            <person name="Yang Z."/>
            <person name="Liu X."/>
            <person name="Jiang W."/>
            <person name="Mao L."/>
            <person name="Kong X."/>
            <person name="Jiao Y."/>
            <person name="Jia J."/>
        </authorList>
    </citation>
    <scope>NUCLEOTIDE SEQUENCE [LARGE SCALE GENOMIC DNA]</scope>
    <source>
        <strain evidence="2">cv. AL8/78</strain>
    </source>
</reference>
<proteinExistence type="predicted"/>
<reference evidence="1" key="5">
    <citation type="journal article" date="2021" name="G3 (Bethesda)">
        <title>Aegilops tauschii genome assembly Aet v5.0 features greater sequence contiguity and improved annotation.</title>
        <authorList>
            <person name="Wang L."/>
            <person name="Zhu T."/>
            <person name="Rodriguez J.C."/>
            <person name="Deal K.R."/>
            <person name="Dubcovsky J."/>
            <person name="McGuire P.E."/>
            <person name="Lux T."/>
            <person name="Spannagl M."/>
            <person name="Mayer K.F.X."/>
            <person name="Baldrich P."/>
            <person name="Meyers B.C."/>
            <person name="Huo N."/>
            <person name="Gu Y.Q."/>
            <person name="Zhou H."/>
            <person name="Devos K.M."/>
            <person name="Bennetzen J.L."/>
            <person name="Unver T."/>
            <person name="Budak H."/>
            <person name="Gulick P.J."/>
            <person name="Galiba G."/>
            <person name="Kalapos B."/>
            <person name="Nelson D.R."/>
            <person name="Li P."/>
            <person name="You F.M."/>
            <person name="Luo M.C."/>
            <person name="Dvorak J."/>
        </authorList>
    </citation>
    <scope>NUCLEOTIDE SEQUENCE [LARGE SCALE GENOMIC DNA]</scope>
    <source>
        <strain evidence="1">cv. AL8/78</strain>
    </source>
</reference>
<reference evidence="1" key="3">
    <citation type="journal article" date="2017" name="Nature">
        <title>Genome sequence of the progenitor of the wheat D genome Aegilops tauschii.</title>
        <authorList>
            <person name="Luo M.C."/>
            <person name="Gu Y.Q."/>
            <person name="Puiu D."/>
            <person name="Wang H."/>
            <person name="Twardziok S.O."/>
            <person name="Deal K.R."/>
            <person name="Huo N."/>
            <person name="Zhu T."/>
            <person name="Wang L."/>
            <person name="Wang Y."/>
            <person name="McGuire P.E."/>
            <person name="Liu S."/>
            <person name="Long H."/>
            <person name="Ramasamy R.K."/>
            <person name="Rodriguez J.C."/>
            <person name="Van S.L."/>
            <person name="Yuan L."/>
            <person name="Wang Z."/>
            <person name="Xia Z."/>
            <person name="Xiao L."/>
            <person name="Anderson O.D."/>
            <person name="Ouyang S."/>
            <person name="Liang Y."/>
            <person name="Zimin A.V."/>
            <person name="Pertea G."/>
            <person name="Qi P."/>
            <person name="Bennetzen J.L."/>
            <person name="Dai X."/>
            <person name="Dawson M.W."/>
            <person name="Muller H.G."/>
            <person name="Kugler K."/>
            <person name="Rivarola-Duarte L."/>
            <person name="Spannagl M."/>
            <person name="Mayer K.F.X."/>
            <person name="Lu F.H."/>
            <person name="Bevan M.W."/>
            <person name="Leroy P."/>
            <person name="Li P."/>
            <person name="You F.M."/>
            <person name="Sun Q."/>
            <person name="Liu Z."/>
            <person name="Lyons E."/>
            <person name="Wicker T."/>
            <person name="Salzberg S.L."/>
            <person name="Devos K.M."/>
            <person name="Dvorak J."/>
        </authorList>
    </citation>
    <scope>NUCLEOTIDE SEQUENCE [LARGE SCALE GENOMIC DNA]</scope>
    <source>
        <strain evidence="1">cv. AL8/78</strain>
    </source>
</reference>